<feature type="domain" description="Multidrug resistance protein MdtA-like C-terminal permuted SH3" evidence="3">
    <location>
        <begin position="287"/>
        <end position="345"/>
    </location>
</feature>
<dbReference type="STRING" id="550540.Fbal_2177"/>
<name>E1SVP9_FERBD</name>
<evidence type="ECO:0000313" key="4">
    <source>
        <dbReference type="EMBL" id="ADN76380.1"/>
    </source>
</evidence>
<dbReference type="PANTHER" id="PTHR30469:SF20">
    <property type="entry name" value="EFFLUX RND TRANSPORTER PERIPLASMIC ADAPTOR SUBUNIT"/>
    <property type="match status" value="1"/>
</dbReference>
<dbReference type="EMBL" id="CP002209">
    <property type="protein sequence ID" value="ADN76380.1"/>
    <property type="molecule type" value="Genomic_DNA"/>
</dbReference>
<dbReference type="PANTHER" id="PTHR30469">
    <property type="entry name" value="MULTIDRUG RESISTANCE PROTEIN MDTA"/>
    <property type="match status" value="1"/>
</dbReference>
<dbReference type="InterPro" id="IPR006143">
    <property type="entry name" value="RND_pump_MFP"/>
</dbReference>
<dbReference type="eggNOG" id="COG0845">
    <property type="taxonomic scope" value="Bacteria"/>
</dbReference>
<gene>
    <name evidence="4" type="ordered locus">Fbal_2177</name>
</gene>
<accession>E1SVP9</accession>
<dbReference type="Proteomes" id="UP000006683">
    <property type="component" value="Chromosome"/>
</dbReference>
<dbReference type="Gene3D" id="2.40.50.100">
    <property type="match status" value="1"/>
</dbReference>
<dbReference type="AlphaFoldDB" id="E1SVP9"/>
<dbReference type="HOGENOM" id="CLU_018816_1_0_6"/>
<comment type="similarity">
    <text evidence="1">Belongs to the membrane fusion protein (MFP) (TC 8.A.1) family.</text>
</comment>
<proteinExistence type="inferred from homology"/>
<dbReference type="GO" id="GO:1990281">
    <property type="term" value="C:efflux pump complex"/>
    <property type="evidence" value="ECO:0007669"/>
    <property type="project" value="TreeGrafter"/>
</dbReference>
<dbReference type="InterPro" id="IPR058627">
    <property type="entry name" value="MdtA-like_C"/>
</dbReference>
<reference evidence="4 5" key="1">
    <citation type="journal article" date="2010" name="Stand. Genomic Sci.">
        <title>Complete genome sequence of Ferrimonas balearica type strain (PAT).</title>
        <authorList>
            <person name="Nolan M."/>
            <person name="Sikorski J."/>
            <person name="Davenport K."/>
            <person name="Lucas S."/>
            <person name="Glavina Del Rio T."/>
            <person name="Tice H."/>
            <person name="Cheng J."/>
            <person name="Goodwin L."/>
            <person name="Pitluck S."/>
            <person name="Liolios K."/>
            <person name="Ivanova N."/>
            <person name="Mavromatis K."/>
            <person name="Ovchinnikova G."/>
            <person name="Pati A."/>
            <person name="Chen A."/>
            <person name="Palaniappan K."/>
            <person name="Land M."/>
            <person name="Hauser L."/>
            <person name="Chang Y."/>
            <person name="Jeffries C."/>
            <person name="Tapia R."/>
            <person name="Brettin T."/>
            <person name="Detter J."/>
            <person name="Han C."/>
            <person name="Yasawong M."/>
            <person name="Rohde M."/>
            <person name="Tindall B."/>
            <person name="Goker M."/>
            <person name="Woyke T."/>
            <person name="Bristow J."/>
            <person name="Eisen J."/>
            <person name="Markowitz V."/>
            <person name="Hugenholtz P."/>
            <person name="Kyrpides N."/>
            <person name="Klenk H."/>
            <person name="Lapidus A."/>
        </authorList>
    </citation>
    <scope>NUCLEOTIDE SEQUENCE [LARGE SCALE GENOMIC DNA]</scope>
    <source>
        <strain evidence="5">DSM 9799 / CCM 4581 / KCTC 23876 / PAT</strain>
    </source>
</reference>
<dbReference type="KEGG" id="fbl:Fbal_2177"/>
<keyword evidence="5" id="KW-1185">Reference proteome</keyword>
<dbReference type="Gene3D" id="2.40.420.20">
    <property type="match status" value="1"/>
</dbReference>
<organism evidence="4 5">
    <name type="scientific">Ferrimonas balearica (strain DSM 9799 / CCM 4581 / KCTC 23876 / PAT)</name>
    <dbReference type="NCBI Taxonomy" id="550540"/>
    <lineage>
        <taxon>Bacteria</taxon>
        <taxon>Pseudomonadati</taxon>
        <taxon>Pseudomonadota</taxon>
        <taxon>Gammaproteobacteria</taxon>
        <taxon>Alteromonadales</taxon>
        <taxon>Ferrimonadaceae</taxon>
        <taxon>Ferrimonas</taxon>
    </lineage>
</organism>
<keyword evidence="2" id="KW-0175">Coiled coil</keyword>
<dbReference type="GeneID" id="67182377"/>
<dbReference type="OrthoDB" id="2110899at2"/>
<dbReference type="RefSeq" id="WP_013345686.1">
    <property type="nucleotide sequence ID" value="NC_014541.1"/>
</dbReference>
<evidence type="ECO:0000313" key="5">
    <source>
        <dbReference type="Proteomes" id="UP000006683"/>
    </source>
</evidence>
<dbReference type="Gene3D" id="2.40.30.170">
    <property type="match status" value="1"/>
</dbReference>
<protein>
    <submittedName>
        <fullName evidence="4">Efflux transporter, RND family, MFP subunit</fullName>
    </submittedName>
</protein>
<dbReference type="NCBIfam" id="TIGR01730">
    <property type="entry name" value="RND_mfp"/>
    <property type="match status" value="1"/>
</dbReference>
<dbReference type="SUPFAM" id="SSF111369">
    <property type="entry name" value="HlyD-like secretion proteins"/>
    <property type="match status" value="1"/>
</dbReference>
<dbReference type="PROSITE" id="PS51257">
    <property type="entry name" value="PROKAR_LIPOPROTEIN"/>
    <property type="match status" value="1"/>
</dbReference>
<dbReference type="GO" id="GO:0015562">
    <property type="term" value="F:efflux transmembrane transporter activity"/>
    <property type="evidence" value="ECO:0007669"/>
    <property type="project" value="TreeGrafter"/>
</dbReference>
<evidence type="ECO:0000256" key="2">
    <source>
        <dbReference type="SAM" id="Coils"/>
    </source>
</evidence>
<evidence type="ECO:0000256" key="1">
    <source>
        <dbReference type="ARBA" id="ARBA00009477"/>
    </source>
</evidence>
<feature type="coiled-coil region" evidence="2">
    <location>
        <begin position="104"/>
        <end position="155"/>
    </location>
</feature>
<dbReference type="Pfam" id="PF25967">
    <property type="entry name" value="RND-MFP_C"/>
    <property type="match status" value="1"/>
</dbReference>
<dbReference type="Gene3D" id="1.10.287.470">
    <property type="entry name" value="Helix hairpin bin"/>
    <property type="match status" value="1"/>
</dbReference>
<evidence type="ECO:0000259" key="3">
    <source>
        <dbReference type="Pfam" id="PF25967"/>
    </source>
</evidence>
<sequence>MMFERHLIRLWPVLFLLTLWLMVGCTPQQPRQDAPALAVATLTVSTPEQAPQRSFNGRVVAADLTRLAFRIDGKLAQLTIRPGQSVQQGQVLATLVDRTQQQALTDARAQFNLIERQLRRAEKLLIQGSVSDAEMDELRANWRLARANLKAAQAQLRYTTLTSPFDGVIAELYKERFETLSPGEPIATLYRADRMDVQIPVPDSLLTQIDPEAPSIGYAPEARIDGFAEPVAMRYLEHTLELDPQSRAFQLWLSMPAPSQKWRPGLPATITVDMARAGLSLPQGYRVPLSALQAAEQPGTFRVWKVVDNRAQPHAVSVSAVTQSGALVDSGLNQGDVLILSGLSRLMADMAVNPKPMTE</sequence>